<evidence type="ECO:0000256" key="3">
    <source>
        <dbReference type="ARBA" id="ARBA00004141"/>
    </source>
</evidence>
<evidence type="ECO:0000256" key="30">
    <source>
        <dbReference type="ARBA" id="ARBA00051026"/>
    </source>
</evidence>
<comment type="catalytic activity">
    <reaction evidence="30">
        <text>isopentenyl diphosphate + (2E)-geranyl diphosphate = (2E,6E)-farnesyl diphosphate + diphosphate</text>
        <dbReference type="Rhea" id="RHEA:19361"/>
        <dbReference type="ChEBI" id="CHEBI:33019"/>
        <dbReference type="ChEBI" id="CHEBI:58057"/>
        <dbReference type="ChEBI" id="CHEBI:128769"/>
        <dbReference type="ChEBI" id="CHEBI:175763"/>
        <dbReference type="EC" id="2.5.1.10"/>
    </reaction>
    <physiologicalReaction direction="left-to-right" evidence="30">
        <dbReference type="Rhea" id="RHEA:19362"/>
    </physiologicalReaction>
</comment>
<dbReference type="PROSITE" id="PS00444">
    <property type="entry name" value="POLYPRENYL_SYNTHASE_2"/>
    <property type="match status" value="1"/>
</dbReference>
<dbReference type="FunFam" id="1.10.600.10:FF:000008">
    <property type="entry name" value="Farnesyl pyrophosphate synthase"/>
    <property type="match status" value="1"/>
</dbReference>
<comment type="function">
    <text evidence="28">Catalyzes the sequential condensation of isopentenyl pyrophosphate with the allylic pyrophosphates, dimethylallyl pyrophosphate, and then with the resultant geranylpyrophosphate to the ultimate product farnesyl pyrophosphate.</text>
</comment>
<evidence type="ECO:0000256" key="1">
    <source>
        <dbReference type="ARBA" id="ARBA00001946"/>
    </source>
</evidence>
<evidence type="ECO:0000256" key="13">
    <source>
        <dbReference type="ARBA" id="ARBA00022679"/>
    </source>
</evidence>
<evidence type="ECO:0000256" key="7">
    <source>
        <dbReference type="ARBA" id="ARBA00006706"/>
    </source>
</evidence>
<protein>
    <recommendedName>
        <fullName evidence="27">Farnesyl diphosphate synthase</fullName>
        <ecNumber evidence="10">2.5.1.1</ecNumber>
        <ecNumber evidence="9">2.5.1.10</ecNumber>
    </recommendedName>
</protein>
<comment type="pathway">
    <text evidence="6">Isoprenoid biosynthesis; farnesyl diphosphate biosynthesis; farnesyl diphosphate from geranyl diphosphate and isopentenyl diphosphate: step 1/1.</text>
</comment>
<dbReference type="GO" id="GO:0046872">
    <property type="term" value="F:metal ion binding"/>
    <property type="evidence" value="ECO:0007669"/>
    <property type="project" value="UniProtKB-KW"/>
</dbReference>
<feature type="transmembrane region" description="Helical" evidence="32">
    <location>
        <begin position="853"/>
        <end position="874"/>
    </location>
</feature>
<evidence type="ECO:0000256" key="21">
    <source>
        <dbReference type="ARBA" id="ARBA00023098"/>
    </source>
</evidence>
<evidence type="ECO:0000256" key="32">
    <source>
        <dbReference type="SAM" id="Phobius"/>
    </source>
</evidence>
<dbReference type="Pfam" id="PF00348">
    <property type="entry name" value="polyprenyl_synt"/>
    <property type="match status" value="1"/>
</dbReference>
<dbReference type="InterPro" id="IPR033749">
    <property type="entry name" value="Polyprenyl_synt_CS"/>
</dbReference>
<evidence type="ECO:0000256" key="9">
    <source>
        <dbReference type="ARBA" id="ARBA00012439"/>
    </source>
</evidence>
<comment type="catalytic activity">
    <reaction evidence="29">
        <text>isopentenyl diphosphate + dimethylallyl diphosphate = (2E)-geranyl diphosphate + diphosphate</text>
        <dbReference type="Rhea" id="RHEA:22408"/>
        <dbReference type="ChEBI" id="CHEBI:33019"/>
        <dbReference type="ChEBI" id="CHEBI:57623"/>
        <dbReference type="ChEBI" id="CHEBI:58057"/>
        <dbReference type="ChEBI" id="CHEBI:128769"/>
        <dbReference type="EC" id="2.5.1.1"/>
    </reaction>
    <physiologicalReaction direction="left-to-right" evidence="29">
        <dbReference type="Rhea" id="RHEA:22409"/>
    </physiologicalReaction>
</comment>
<dbReference type="InterPro" id="IPR000092">
    <property type="entry name" value="Polyprenyl_synt"/>
</dbReference>
<evidence type="ECO:0000256" key="29">
    <source>
        <dbReference type="ARBA" id="ARBA00050214"/>
    </source>
</evidence>
<reference evidence="34" key="1">
    <citation type="submission" date="2018-11" db="EMBL/GenBank/DDBJ databases">
        <authorList>
            <person name="Grassa J C."/>
        </authorList>
    </citation>
    <scope>NUCLEOTIDE SEQUENCE [LARGE SCALE GENOMIC DNA]</scope>
</reference>
<dbReference type="SFLD" id="SFLDG01017">
    <property type="entry name" value="Polyprenyl_Transferase_Like"/>
    <property type="match status" value="1"/>
</dbReference>
<evidence type="ECO:0000256" key="11">
    <source>
        <dbReference type="ARBA" id="ARBA00022516"/>
    </source>
</evidence>
<dbReference type="Pfam" id="PF13966">
    <property type="entry name" value="zf-RVT"/>
    <property type="match status" value="1"/>
</dbReference>
<evidence type="ECO:0000256" key="26">
    <source>
        <dbReference type="ARBA" id="ARBA00023242"/>
    </source>
</evidence>
<evidence type="ECO:0000256" key="4">
    <source>
        <dbReference type="ARBA" id="ARBA00004932"/>
    </source>
</evidence>
<feature type="transmembrane region" description="Helical" evidence="32">
    <location>
        <begin position="973"/>
        <end position="998"/>
    </location>
</feature>
<keyword evidence="11" id="KW-0444">Lipid biosynthesis</keyword>
<feature type="transmembrane region" description="Helical" evidence="32">
    <location>
        <begin position="944"/>
        <end position="961"/>
    </location>
</feature>
<dbReference type="EMBL" id="UZAU01000678">
    <property type="status" value="NOT_ANNOTATED_CDS"/>
    <property type="molecule type" value="Genomic_DNA"/>
</dbReference>
<evidence type="ECO:0000256" key="19">
    <source>
        <dbReference type="ARBA" id="ARBA00022989"/>
    </source>
</evidence>
<keyword evidence="21" id="KW-0443">Lipid metabolism</keyword>
<comment type="pathway">
    <text evidence="5">Sesquiterpene biosynthesis.</text>
</comment>
<evidence type="ECO:0000256" key="16">
    <source>
        <dbReference type="ARBA" id="ARBA00022778"/>
    </source>
</evidence>
<dbReference type="PROSITE" id="PS00723">
    <property type="entry name" value="POLYPRENYL_SYNTHASE_1"/>
    <property type="match status" value="1"/>
</dbReference>
<feature type="transmembrane region" description="Helical" evidence="32">
    <location>
        <begin position="49"/>
        <end position="71"/>
    </location>
</feature>
<evidence type="ECO:0000313" key="34">
    <source>
        <dbReference type="EnsemblPlants" id="cds.evm.model.08.61"/>
    </source>
</evidence>
<dbReference type="CDD" id="cd00685">
    <property type="entry name" value="Trans_IPPS_HT"/>
    <property type="match status" value="1"/>
</dbReference>
<dbReference type="Gene3D" id="1.10.600.10">
    <property type="entry name" value="Farnesyl Diphosphate Synthase"/>
    <property type="match status" value="1"/>
</dbReference>
<evidence type="ECO:0000256" key="12">
    <source>
        <dbReference type="ARBA" id="ARBA00022548"/>
    </source>
</evidence>
<dbReference type="InterPro" id="IPR026960">
    <property type="entry name" value="RVT-Znf"/>
</dbReference>
<dbReference type="Proteomes" id="UP000596661">
    <property type="component" value="Chromosome 8"/>
</dbReference>
<feature type="region of interest" description="Disordered" evidence="31">
    <location>
        <begin position="1"/>
        <end position="40"/>
    </location>
</feature>
<evidence type="ECO:0000256" key="15">
    <source>
        <dbReference type="ARBA" id="ARBA00022723"/>
    </source>
</evidence>
<keyword evidence="13" id="KW-0808">Transferase</keyword>
<dbReference type="GO" id="GO:0005634">
    <property type="term" value="C:nucleus"/>
    <property type="evidence" value="ECO:0007669"/>
    <property type="project" value="UniProtKB-SubCell"/>
</dbReference>
<evidence type="ECO:0000256" key="10">
    <source>
        <dbReference type="ARBA" id="ARBA00012833"/>
    </source>
</evidence>
<sequence>MFRSASIRKPSPTPPSHAPPSTARGKDSPETVTDPDGRATLSGDPQVRLALYIAMAHAGFAFTIFILFAVCKLLEEYLRPIQWAVLCSIPLRGIQQTLEAFWIEPLNLGLTETVLAIPVAVFRVFVGTLVEVREVAVQILLRKPKSAHPKRRRGAFSKLLRWLVSFWVFIIAYESFGGIGSLGIVGLGFVFSAKTVDSTMSTVTSFRSVSFPRSRISAFFTRGLLRKLKTIVGIGLIIGMILGFLFGVTFFSYKIGVEGKDAVISLKLHVEESNYAERIGVKKWMEDNDLPGMVDKYSTKAYETVSEQIDTLAMQYNLTEFVTGIKHFVIKRQTNSSAPSTALMSPSSPYTEKLMSLRTRIGNREWGQIYTEMDAIIREFIITREDLVEKAKGYAVKGADVSQRVLASSTSVLGSSAKFMFSIGNSIISGAAEVFNFLSQSMVFFWVLYYLITTESGGVTEQVICMLPISKSARERCVEVLDQAVSGVLLSTAEIAFVQGCLTWLLFRLIKIHFLYMSTVLAIISSLLPIFPSWFATIPAALQLVLEGRYIVAIVLSIVHLFLMDYGASEIQEDIPGHSAYLTGLSIIGGMTLFPSAIEACDLLPQGAVIHIGNGLKTSITSDPWLPDLHNHRVISTHPAIINQKVASLMCIDEPKWDSEILDDLFEERDKALILGIPLSHVERDDCWSWMFERTGIYSVKSAYRFLQQSKNNTQSDSDFWKVYWKIQIPPKVLHFGWKAITGCLPTKIQLQTKHVPVDSTCPFCNNAAETIIHVLVYCPFAISCWNRSSISSCTSNFADFGTWANRAPPSLLIRMAMRVSRARWFSFLRRVFHYQNGARSDLESSPFNSSTWMMLEFIALVVQIGLTTITLATSKREKPVWPMRMWVVGYDIGCFLNLLLLYGRYRYLHLTQGDLFSLPDVEQQRGIEESRTTHLMNKCRTSLELFFAIWFVMGNVWVFDSRFSSFRRAPKLHVLCITLLAWNAISYSFPFLLFLLLCCCVPLISTLLGYNMNMGSIDKGASEDQISQLPNWKYKALDNKSEPELDNNNNSDSINDDPMLDYNVPGGKLNRGLSVIDSYQILKGGKELTEEEIFLTSALGWCIEWLQAYFLVLDDIMDNSVTRRGQPCWFRVPKVGLIAANDGILLRNHIPRILKKHFKGKSYYVDLLDLFNEVEFQTASGQMIDLITTIEGEKDLSKYSIPLHHRIVQYKTAYYSFYLPVACALVMAGENLDNHVDVKNILIEMGTYFQVQDDYLDCFGHPDVIGKIGTDIEDFKCSWLVVKALEIVTDEQKKLLFEHYGKADEASVKKVKELYKTLDLEGVFADYESTSYQKLNKSIEAHPKKEVQAVLKSFLAKIYKRQK</sequence>
<comment type="cofactor">
    <cofactor evidence="1">
        <name>Mg(2+)</name>
        <dbReference type="ChEBI" id="CHEBI:18420"/>
    </cofactor>
</comment>
<feature type="transmembrane region" description="Helical" evidence="32">
    <location>
        <begin position="488"/>
        <end position="507"/>
    </location>
</feature>
<feature type="transmembrane region" description="Helical" evidence="32">
    <location>
        <begin position="162"/>
        <end position="191"/>
    </location>
</feature>
<dbReference type="GO" id="GO:0005737">
    <property type="term" value="C:cytoplasm"/>
    <property type="evidence" value="ECO:0007669"/>
    <property type="project" value="TreeGrafter"/>
</dbReference>
<name>A0AB10ITG6_CANSA</name>
<dbReference type="GO" id="GO:0045337">
    <property type="term" value="P:farnesyl diphosphate biosynthetic process"/>
    <property type="evidence" value="ECO:0007669"/>
    <property type="project" value="TreeGrafter"/>
</dbReference>
<dbReference type="EC" id="2.5.1.10" evidence="9"/>
<dbReference type="GO" id="GO:0004161">
    <property type="term" value="F:dimethylallyltranstransferase activity"/>
    <property type="evidence" value="ECO:0007669"/>
    <property type="project" value="UniProtKB-EC"/>
</dbReference>
<evidence type="ECO:0000256" key="25">
    <source>
        <dbReference type="ARBA" id="ARBA00023229"/>
    </source>
</evidence>
<evidence type="ECO:0000256" key="28">
    <source>
        <dbReference type="ARBA" id="ARBA00046091"/>
    </source>
</evidence>
<comment type="similarity">
    <text evidence="7">Belongs to the FPP/GGPP synthase family.</text>
</comment>
<keyword evidence="35" id="KW-1185">Reference proteome</keyword>
<dbReference type="PANTHER" id="PTHR11525:SF20">
    <property type="entry name" value="FARNESYL PYROPHOSPHATE SYNTHASE 1-LIKE ISOFORM X1"/>
    <property type="match status" value="1"/>
</dbReference>
<keyword evidence="12" id="KW-0153">Cholesterol metabolism</keyword>
<comment type="similarity">
    <text evidence="8">Belongs to the autoinducer-2 exporter (AI-2E) (TC 2.A.86) family.</text>
</comment>
<keyword evidence="26" id="KW-0539">Nucleus</keyword>
<organism evidence="34 35">
    <name type="scientific">Cannabis sativa</name>
    <name type="common">Hemp</name>
    <name type="synonym">Marijuana</name>
    <dbReference type="NCBI Taxonomy" id="3483"/>
    <lineage>
        <taxon>Eukaryota</taxon>
        <taxon>Viridiplantae</taxon>
        <taxon>Streptophyta</taxon>
        <taxon>Embryophyta</taxon>
        <taxon>Tracheophyta</taxon>
        <taxon>Spermatophyta</taxon>
        <taxon>Magnoliopsida</taxon>
        <taxon>eudicotyledons</taxon>
        <taxon>Gunneridae</taxon>
        <taxon>Pentapetalae</taxon>
        <taxon>rosids</taxon>
        <taxon>fabids</taxon>
        <taxon>Rosales</taxon>
        <taxon>Cannabaceae</taxon>
        <taxon>Cannabis</taxon>
    </lineage>
</organism>
<feature type="domain" description="Reverse transcriptase zinc-binding" evidence="33">
    <location>
        <begin position="698"/>
        <end position="786"/>
    </location>
</feature>
<keyword evidence="24" id="KW-0753">Steroid metabolism</keyword>
<evidence type="ECO:0000256" key="23">
    <source>
        <dbReference type="ARBA" id="ARBA00023166"/>
    </source>
</evidence>
<feature type="transmembrane region" description="Helical" evidence="32">
    <location>
        <begin position="886"/>
        <end position="906"/>
    </location>
</feature>
<dbReference type="Pfam" id="PF01594">
    <property type="entry name" value="AI-2E_transport"/>
    <property type="match status" value="1"/>
</dbReference>
<evidence type="ECO:0000256" key="24">
    <source>
        <dbReference type="ARBA" id="ARBA00023221"/>
    </source>
</evidence>
<evidence type="ECO:0000256" key="17">
    <source>
        <dbReference type="ARBA" id="ARBA00022842"/>
    </source>
</evidence>
<evidence type="ECO:0000256" key="20">
    <source>
        <dbReference type="ARBA" id="ARBA00023011"/>
    </source>
</evidence>
<evidence type="ECO:0000256" key="6">
    <source>
        <dbReference type="ARBA" id="ARBA00005035"/>
    </source>
</evidence>
<evidence type="ECO:0000259" key="33">
    <source>
        <dbReference type="Pfam" id="PF13966"/>
    </source>
</evidence>
<evidence type="ECO:0000256" key="2">
    <source>
        <dbReference type="ARBA" id="ARBA00004123"/>
    </source>
</evidence>
<dbReference type="InterPro" id="IPR002549">
    <property type="entry name" value="AI-2E-like"/>
</dbReference>
<dbReference type="Gramene" id="evm.model.08.61">
    <property type="protein sequence ID" value="cds.evm.model.08.61"/>
    <property type="gene ID" value="evm.TU.08.61"/>
</dbReference>
<keyword evidence="25" id="KW-0414">Isoprene biosynthesis</keyword>
<feature type="transmembrane region" description="Helical" evidence="32">
    <location>
        <begin position="434"/>
        <end position="452"/>
    </location>
</feature>
<accession>A0AB10ITG6</accession>
<keyword evidence="15" id="KW-0479">Metal-binding</keyword>
<reference evidence="34" key="2">
    <citation type="submission" date="2021-03" db="UniProtKB">
        <authorList>
            <consortium name="EnsemblPlants"/>
        </authorList>
    </citation>
    <scope>IDENTIFICATION</scope>
</reference>
<dbReference type="GO" id="GO:0016020">
    <property type="term" value="C:membrane"/>
    <property type="evidence" value="ECO:0007669"/>
    <property type="project" value="UniProtKB-SubCell"/>
</dbReference>
<dbReference type="InterPro" id="IPR039702">
    <property type="entry name" value="FPS1-like"/>
</dbReference>
<keyword evidence="16" id="KW-0152">Cholesterol biosynthesis</keyword>
<keyword evidence="14 32" id="KW-0812">Transmembrane</keyword>
<dbReference type="SUPFAM" id="SSF48576">
    <property type="entry name" value="Terpenoid synthases"/>
    <property type="match status" value="1"/>
</dbReference>
<evidence type="ECO:0000256" key="5">
    <source>
        <dbReference type="ARBA" id="ARBA00005000"/>
    </source>
</evidence>
<keyword evidence="19 32" id="KW-1133">Transmembrane helix</keyword>
<dbReference type="InterPro" id="IPR008949">
    <property type="entry name" value="Isoprenoid_synthase_dom_sf"/>
</dbReference>
<keyword evidence="20" id="KW-0756">Sterol biosynthesis</keyword>
<comment type="subcellular location">
    <subcellularLocation>
        <location evidence="3">Membrane</location>
        <topology evidence="3">Multi-pass membrane protein</topology>
    </subcellularLocation>
    <subcellularLocation>
        <location evidence="2">Nucleus</location>
    </subcellularLocation>
</comment>
<dbReference type="GO" id="GO:0006695">
    <property type="term" value="P:cholesterol biosynthetic process"/>
    <property type="evidence" value="ECO:0007669"/>
    <property type="project" value="UniProtKB-KW"/>
</dbReference>
<evidence type="ECO:0000256" key="18">
    <source>
        <dbReference type="ARBA" id="ARBA00022955"/>
    </source>
</evidence>
<feature type="transmembrane region" description="Helical" evidence="32">
    <location>
        <begin position="580"/>
        <end position="598"/>
    </location>
</feature>
<evidence type="ECO:0000256" key="8">
    <source>
        <dbReference type="ARBA" id="ARBA00009773"/>
    </source>
</evidence>
<dbReference type="EC" id="2.5.1.1" evidence="10"/>
<evidence type="ECO:0000256" key="31">
    <source>
        <dbReference type="SAM" id="MobiDB-lite"/>
    </source>
</evidence>
<evidence type="ECO:0000313" key="35">
    <source>
        <dbReference type="Proteomes" id="UP000596661"/>
    </source>
</evidence>
<proteinExistence type="inferred from homology"/>
<dbReference type="GO" id="GO:0004337">
    <property type="term" value="F:(2E,6E)-farnesyl diphosphate synthase activity"/>
    <property type="evidence" value="ECO:0007669"/>
    <property type="project" value="UniProtKB-EC"/>
</dbReference>
<feature type="transmembrane region" description="Helical" evidence="32">
    <location>
        <begin position="231"/>
        <end position="251"/>
    </location>
</feature>
<evidence type="ECO:0000256" key="14">
    <source>
        <dbReference type="ARBA" id="ARBA00022692"/>
    </source>
</evidence>
<keyword evidence="18" id="KW-0752">Steroid biosynthesis</keyword>
<dbReference type="EnsemblPlants" id="evm.model.08.61">
    <property type="protein sequence ID" value="cds.evm.model.08.61"/>
    <property type="gene ID" value="evm.TU.08.61"/>
</dbReference>
<feature type="transmembrane region" description="Helical" evidence="32">
    <location>
        <begin position="548"/>
        <end position="568"/>
    </location>
</feature>
<keyword evidence="17" id="KW-0460">Magnesium</keyword>
<dbReference type="SFLD" id="SFLDS00005">
    <property type="entry name" value="Isoprenoid_Synthase_Type_I"/>
    <property type="match status" value="1"/>
</dbReference>
<evidence type="ECO:0000256" key="22">
    <source>
        <dbReference type="ARBA" id="ARBA00023136"/>
    </source>
</evidence>
<evidence type="ECO:0000256" key="27">
    <source>
        <dbReference type="ARBA" id="ARBA00032424"/>
    </source>
</evidence>
<dbReference type="PANTHER" id="PTHR11525">
    <property type="entry name" value="FARNESYL-PYROPHOSPHATE SYNTHETASE"/>
    <property type="match status" value="1"/>
</dbReference>
<feature type="transmembrane region" description="Helical" evidence="32">
    <location>
        <begin position="514"/>
        <end position="536"/>
    </location>
</feature>
<comment type="pathway">
    <text evidence="4">Isoprenoid biosynthesis; geranyl diphosphate biosynthesis; geranyl diphosphate from dimethylallyl diphosphate and isopentenyl diphosphate: step 1/1.</text>
</comment>
<keyword evidence="22 32" id="KW-0472">Membrane</keyword>
<keyword evidence="23" id="KW-1207">Sterol metabolism</keyword>